<keyword evidence="2" id="KW-0804">Transcription</keyword>
<reference evidence="5" key="3">
    <citation type="submission" date="2015-04" db="UniProtKB">
        <authorList>
            <consortium name="EnsemblPlants"/>
        </authorList>
    </citation>
    <scope>IDENTIFICATION</scope>
</reference>
<dbReference type="Proteomes" id="UP000032180">
    <property type="component" value="Chromosome 4"/>
</dbReference>
<dbReference type="EnsemblPlants" id="LPERR04G23850.1">
    <property type="protein sequence ID" value="LPERR04G23850.1"/>
    <property type="gene ID" value="LPERR04G23850"/>
</dbReference>
<proteinExistence type="predicted"/>
<dbReference type="GO" id="GO:0006355">
    <property type="term" value="P:regulation of DNA-templated transcription"/>
    <property type="evidence" value="ECO:0007669"/>
    <property type="project" value="InterPro"/>
</dbReference>
<keyword evidence="6" id="KW-1185">Reference proteome</keyword>
<dbReference type="InterPro" id="IPR044660">
    <property type="entry name" value="IBH1-like"/>
</dbReference>
<dbReference type="GO" id="GO:0009741">
    <property type="term" value="P:response to brassinosteroid"/>
    <property type="evidence" value="ECO:0007669"/>
    <property type="project" value="EnsemblPlants"/>
</dbReference>
<feature type="compositionally biased region" description="Pro residues" evidence="3">
    <location>
        <begin position="7"/>
        <end position="16"/>
    </location>
</feature>
<keyword evidence="1" id="KW-0805">Transcription regulation</keyword>
<evidence type="ECO:0000313" key="6">
    <source>
        <dbReference type="Proteomes" id="UP000032180"/>
    </source>
</evidence>
<evidence type="ECO:0000256" key="1">
    <source>
        <dbReference type="ARBA" id="ARBA00023015"/>
    </source>
</evidence>
<dbReference type="Gramene" id="LPERR04G23850.1">
    <property type="protein sequence ID" value="LPERR04G23850.1"/>
    <property type="gene ID" value="LPERR04G23850"/>
</dbReference>
<dbReference type="HOGENOM" id="CLU_101547_0_0_1"/>
<feature type="region of interest" description="Disordered" evidence="3">
    <location>
        <begin position="1"/>
        <end position="33"/>
    </location>
</feature>
<dbReference type="GO" id="GO:0009826">
    <property type="term" value="P:unidimensional cell growth"/>
    <property type="evidence" value="ECO:0007669"/>
    <property type="project" value="EnsemblPlants"/>
</dbReference>
<evidence type="ECO:0000313" key="5">
    <source>
        <dbReference type="EnsemblPlants" id="LPERR04G23850.1"/>
    </source>
</evidence>
<protein>
    <recommendedName>
        <fullName evidence="4">IBH1-like N-terminal domain-containing protein</fullName>
    </recommendedName>
</protein>
<evidence type="ECO:0000256" key="3">
    <source>
        <dbReference type="SAM" id="MobiDB-lite"/>
    </source>
</evidence>
<dbReference type="PANTHER" id="PTHR33124">
    <property type="entry name" value="TRANSCRIPTION FACTOR IBH1-LIKE 1"/>
    <property type="match status" value="1"/>
</dbReference>
<feature type="domain" description="IBH1-like N-terminal" evidence="4">
    <location>
        <begin position="45"/>
        <end position="96"/>
    </location>
</feature>
<evidence type="ECO:0000259" key="4">
    <source>
        <dbReference type="Pfam" id="PF26576"/>
    </source>
</evidence>
<accession>A0A0D9WAN9</accession>
<dbReference type="eggNOG" id="ENOG502S9NU">
    <property type="taxonomic scope" value="Eukaryota"/>
</dbReference>
<organism evidence="5 6">
    <name type="scientific">Leersia perrieri</name>
    <dbReference type="NCBI Taxonomy" id="77586"/>
    <lineage>
        <taxon>Eukaryota</taxon>
        <taxon>Viridiplantae</taxon>
        <taxon>Streptophyta</taxon>
        <taxon>Embryophyta</taxon>
        <taxon>Tracheophyta</taxon>
        <taxon>Spermatophyta</taxon>
        <taxon>Magnoliopsida</taxon>
        <taxon>Liliopsida</taxon>
        <taxon>Poales</taxon>
        <taxon>Poaceae</taxon>
        <taxon>BOP clade</taxon>
        <taxon>Oryzoideae</taxon>
        <taxon>Oryzeae</taxon>
        <taxon>Oryzinae</taxon>
        <taxon>Leersia</taxon>
    </lineage>
</organism>
<evidence type="ECO:0000256" key="2">
    <source>
        <dbReference type="ARBA" id="ARBA00023163"/>
    </source>
</evidence>
<dbReference type="PANTHER" id="PTHR33124:SF40">
    <property type="entry name" value="TRANSCRIPTION FACTOR IBH1"/>
    <property type="match status" value="1"/>
</dbReference>
<name>A0A0D9WAN9_9ORYZ</name>
<dbReference type="InterPro" id="IPR059002">
    <property type="entry name" value="IBH1_N"/>
</dbReference>
<dbReference type="Pfam" id="PF26576">
    <property type="entry name" value="IBH1_N"/>
    <property type="match status" value="1"/>
</dbReference>
<reference evidence="5 6" key="1">
    <citation type="submission" date="2012-08" db="EMBL/GenBank/DDBJ databases">
        <title>Oryza genome evolution.</title>
        <authorList>
            <person name="Wing R.A."/>
        </authorList>
    </citation>
    <scope>NUCLEOTIDE SEQUENCE</scope>
</reference>
<reference evidence="6" key="2">
    <citation type="submission" date="2013-12" db="EMBL/GenBank/DDBJ databases">
        <authorList>
            <person name="Yu Y."/>
            <person name="Lee S."/>
            <person name="de Baynast K."/>
            <person name="Wissotski M."/>
            <person name="Liu L."/>
            <person name="Talag J."/>
            <person name="Goicoechea J."/>
            <person name="Angelova A."/>
            <person name="Jetty R."/>
            <person name="Kudrna D."/>
            <person name="Golser W."/>
            <person name="Rivera L."/>
            <person name="Zhang J."/>
            <person name="Wing R."/>
        </authorList>
    </citation>
    <scope>NUCLEOTIDE SEQUENCE</scope>
</reference>
<dbReference type="AlphaFoldDB" id="A0A0D9WAN9"/>
<sequence length="239" mass="26310">MGAKRTPPSPPPPIRNPNPSLRQRGVGGAELAASAATTTKQMLAFHFLRALSRIHRATASPVTRRTRNIRRAAYSSMARAASPRRAWSRAILGQARARRSRTLMRRAVMVRRRRVAAAASRIAAGGETSAAAARAALPEPPPPIPRQVDEPARADALRRLVPGGAGMEYCSLLEETADYMQLLRQQVQLMQGLVNLFSIESAGNTLNHTKNKKDYIERKRSIWLGRSTNSLSKITKLYT</sequence>
<dbReference type="STRING" id="77586.A0A0D9WAN9"/>